<dbReference type="SUPFAM" id="SSF103032">
    <property type="entry name" value="Hypothetical protein YwqG"/>
    <property type="match status" value="1"/>
</dbReference>
<keyword evidence="3" id="KW-1185">Reference proteome</keyword>
<proteinExistence type="predicted"/>
<evidence type="ECO:0000256" key="1">
    <source>
        <dbReference type="SAM" id="MobiDB-lite"/>
    </source>
</evidence>
<dbReference type="Gene3D" id="2.30.320.10">
    <property type="entry name" value="YwqG-like"/>
    <property type="match status" value="1"/>
</dbReference>
<evidence type="ECO:0008006" key="4">
    <source>
        <dbReference type="Google" id="ProtNLM"/>
    </source>
</evidence>
<reference evidence="2" key="2">
    <citation type="submission" date="2020-09" db="EMBL/GenBank/DDBJ databases">
        <authorList>
            <person name="Sun Q."/>
            <person name="Ohkuma M."/>
        </authorList>
    </citation>
    <scope>NUCLEOTIDE SEQUENCE</scope>
    <source>
        <strain evidence="2">JCM 3172</strain>
    </source>
</reference>
<dbReference type="InterPro" id="IPR035948">
    <property type="entry name" value="YwqG-like_sf"/>
</dbReference>
<accession>A0A918HB49</accession>
<sequence>MDAPSTGRRGAGHVVDRPAARGAGAVVRPGPYSAVMSETSRTTPPRPLDVEALFPEVVAYRRETVRLHPRPGNPGVLDSSVGGPLLWPAGEPWPHCEDDHPRTGYAPPRGHGLLPMVPVVQLYAPDVPELPFPKGTDLLQMLWCPFDHEHGHVPRPELYWRDSGLVEEELTAPPRPEGACEDYLPDPCVVHPERVTEYPNWDLPETVYEALEERFDTVEEETGWSYWSHLSVADGIKVGGYPTWTQDPYWPDCLGCGRRMEHLLTVNSAEFDGESWRSWVPVEDIPAAGTVIDLPYEARRPVQRPPGLMLGDMGGMYVFECRACPDRPYAYHSDCS</sequence>
<gene>
    <name evidence="2" type="ORF">GCM10014713_50040</name>
</gene>
<dbReference type="EMBL" id="BMQQ01000022">
    <property type="protein sequence ID" value="GGT49953.1"/>
    <property type="molecule type" value="Genomic_DNA"/>
</dbReference>
<organism evidence="2 3">
    <name type="scientific">Streptomyces purpureus</name>
    <dbReference type="NCBI Taxonomy" id="1951"/>
    <lineage>
        <taxon>Bacteria</taxon>
        <taxon>Bacillati</taxon>
        <taxon>Actinomycetota</taxon>
        <taxon>Actinomycetes</taxon>
        <taxon>Kitasatosporales</taxon>
        <taxon>Streptomycetaceae</taxon>
        <taxon>Streptomyces</taxon>
    </lineage>
</organism>
<dbReference type="Proteomes" id="UP000619486">
    <property type="component" value="Unassembled WGS sequence"/>
</dbReference>
<protein>
    <recommendedName>
        <fullName evidence="4">DUF1963 domain-containing protein</fullName>
    </recommendedName>
</protein>
<evidence type="ECO:0000313" key="2">
    <source>
        <dbReference type="EMBL" id="GGT49953.1"/>
    </source>
</evidence>
<name>A0A918HB49_9ACTN</name>
<feature type="region of interest" description="Disordered" evidence="1">
    <location>
        <begin position="1"/>
        <end position="47"/>
    </location>
</feature>
<reference evidence="2" key="1">
    <citation type="journal article" date="2014" name="Int. J. Syst. Evol. Microbiol.">
        <title>Complete genome sequence of Corynebacterium casei LMG S-19264T (=DSM 44701T), isolated from a smear-ripened cheese.</title>
        <authorList>
            <consortium name="US DOE Joint Genome Institute (JGI-PGF)"/>
            <person name="Walter F."/>
            <person name="Albersmeier A."/>
            <person name="Kalinowski J."/>
            <person name="Ruckert C."/>
        </authorList>
    </citation>
    <scope>NUCLEOTIDE SEQUENCE</scope>
    <source>
        <strain evidence="2">JCM 3172</strain>
    </source>
</reference>
<feature type="compositionally biased region" description="Low complexity" evidence="1">
    <location>
        <begin position="20"/>
        <end position="31"/>
    </location>
</feature>
<dbReference type="AlphaFoldDB" id="A0A918HB49"/>
<evidence type="ECO:0000313" key="3">
    <source>
        <dbReference type="Proteomes" id="UP000619486"/>
    </source>
</evidence>
<comment type="caution">
    <text evidence="2">The sequence shown here is derived from an EMBL/GenBank/DDBJ whole genome shotgun (WGS) entry which is preliminary data.</text>
</comment>